<proteinExistence type="inferred from homology"/>
<comment type="caution">
    <text evidence="8">The sequence shown here is derived from an EMBL/GenBank/DDBJ whole genome shotgun (WGS) entry which is preliminary data.</text>
</comment>
<dbReference type="PANTHER" id="PTHR34001:SF3">
    <property type="entry name" value="BLL7405 PROTEIN"/>
    <property type="match status" value="1"/>
</dbReference>
<keyword evidence="4" id="KW-0998">Cell outer membrane</keyword>
<dbReference type="SUPFAM" id="SSF56925">
    <property type="entry name" value="OMPA-like"/>
    <property type="match status" value="1"/>
</dbReference>
<feature type="chain" id="PRO_5020952724" evidence="6">
    <location>
        <begin position="22"/>
        <end position="270"/>
    </location>
</feature>
<dbReference type="InterPro" id="IPR011250">
    <property type="entry name" value="OMP/PagP_B-barrel"/>
</dbReference>
<evidence type="ECO:0000259" key="7">
    <source>
        <dbReference type="Pfam" id="PF13505"/>
    </source>
</evidence>
<dbReference type="InterPro" id="IPR051692">
    <property type="entry name" value="OMP-like"/>
</dbReference>
<keyword evidence="2 6" id="KW-0732">Signal</keyword>
<accession>A0A4U6RCW7</accession>
<dbReference type="GO" id="GO:0009279">
    <property type="term" value="C:cell outer membrane"/>
    <property type="evidence" value="ECO:0007669"/>
    <property type="project" value="UniProtKB-SubCell"/>
</dbReference>
<evidence type="ECO:0000256" key="6">
    <source>
        <dbReference type="SAM" id="SignalP"/>
    </source>
</evidence>
<dbReference type="EMBL" id="SZZP01000039">
    <property type="protein sequence ID" value="TKV71907.1"/>
    <property type="molecule type" value="Genomic_DNA"/>
</dbReference>
<reference evidence="8 9" key="1">
    <citation type="submission" date="2019-05" db="EMBL/GenBank/DDBJ databases">
        <title>Draft Genome of Bradyrhizobium elkanii strain SEMIA 938, Used in Commercial Inoculants for Lupinus spp. in Brazil.</title>
        <authorList>
            <person name="Hungria M."/>
            <person name="Delamuta J.R.M."/>
            <person name="Ribeiro R.A."/>
            <person name="Nogueira M.A."/>
        </authorList>
    </citation>
    <scope>NUCLEOTIDE SEQUENCE [LARGE SCALE GENOMIC DNA]</scope>
    <source>
        <strain evidence="8 9">Semia 938</strain>
    </source>
</reference>
<keyword evidence="3" id="KW-0472">Membrane</keyword>
<comment type="similarity">
    <text evidence="5">Belongs to the Omp25/RopB family.</text>
</comment>
<feature type="domain" description="Outer membrane protein beta-barrel" evidence="7">
    <location>
        <begin position="38"/>
        <end position="270"/>
    </location>
</feature>
<comment type="subcellular location">
    <subcellularLocation>
        <location evidence="1">Cell outer membrane</location>
    </subcellularLocation>
</comment>
<evidence type="ECO:0000256" key="5">
    <source>
        <dbReference type="ARBA" id="ARBA00038306"/>
    </source>
</evidence>
<protein>
    <submittedName>
        <fullName evidence="8">Porin family protein</fullName>
    </submittedName>
</protein>
<dbReference type="Proteomes" id="UP000305095">
    <property type="component" value="Unassembled WGS sequence"/>
</dbReference>
<dbReference type="Pfam" id="PF13505">
    <property type="entry name" value="OMP_b-brl"/>
    <property type="match status" value="1"/>
</dbReference>
<evidence type="ECO:0000256" key="2">
    <source>
        <dbReference type="ARBA" id="ARBA00022729"/>
    </source>
</evidence>
<sequence>MQKSLLGAGLFLGASFVPALAADMSYPVKAPVITPVQAFSWTGFYVGANVGFGGDRFEYPFHASARQLQAEAPPLTSSTSGKFSLTSSGFFGGGQIGYNHQYNSNVVLGLEADFQWSGIEGRFEGNQILTVNGTSVATTFGTGSEIAWFGTVRGRLGYAWDRLFLYATGGAAYGKVDTHGTFSFAGPNGVAHTTSVASGGTQWGWTAGAGLEYALAPQWSFKTEYLYIDLGSRTLLSSAINDVANGFTANAGMDVDTKFHTIKAGVNYRF</sequence>
<evidence type="ECO:0000256" key="3">
    <source>
        <dbReference type="ARBA" id="ARBA00023136"/>
    </source>
</evidence>
<gene>
    <name evidence="8" type="ORF">FDV58_38185</name>
</gene>
<organism evidence="8 9">
    <name type="scientific">Bradyrhizobium elkanii</name>
    <dbReference type="NCBI Taxonomy" id="29448"/>
    <lineage>
        <taxon>Bacteria</taxon>
        <taxon>Pseudomonadati</taxon>
        <taxon>Pseudomonadota</taxon>
        <taxon>Alphaproteobacteria</taxon>
        <taxon>Hyphomicrobiales</taxon>
        <taxon>Nitrobacteraceae</taxon>
        <taxon>Bradyrhizobium</taxon>
    </lineage>
</organism>
<evidence type="ECO:0000256" key="1">
    <source>
        <dbReference type="ARBA" id="ARBA00004442"/>
    </source>
</evidence>
<evidence type="ECO:0000313" key="9">
    <source>
        <dbReference type="Proteomes" id="UP000305095"/>
    </source>
</evidence>
<name>A0A4U6RCW7_BRAEL</name>
<evidence type="ECO:0000256" key="4">
    <source>
        <dbReference type="ARBA" id="ARBA00023237"/>
    </source>
</evidence>
<feature type="signal peptide" evidence="6">
    <location>
        <begin position="1"/>
        <end position="21"/>
    </location>
</feature>
<dbReference type="AlphaFoldDB" id="A0A4U6RCW7"/>
<dbReference type="PANTHER" id="PTHR34001">
    <property type="entry name" value="BLL7405 PROTEIN"/>
    <property type="match status" value="1"/>
</dbReference>
<evidence type="ECO:0000313" key="8">
    <source>
        <dbReference type="EMBL" id="TKV71907.1"/>
    </source>
</evidence>
<dbReference type="Gene3D" id="2.40.160.20">
    <property type="match status" value="1"/>
</dbReference>
<dbReference type="InterPro" id="IPR027385">
    <property type="entry name" value="Beta-barrel_OMP"/>
</dbReference>